<dbReference type="EMBL" id="JAPESX010001047">
    <property type="protein sequence ID" value="KAJ8118008.1"/>
    <property type="molecule type" value="Genomic_DNA"/>
</dbReference>
<reference evidence="1" key="1">
    <citation type="submission" date="2022-11" db="EMBL/GenBank/DDBJ databases">
        <title>Genome Sequence of Nemania bipapillata.</title>
        <authorList>
            <person name="Buettner E."/>
        </authorList>
    </citation>
    <scope>NUCLEOTIDE SEQUENCE</scope>
    <source>
        <strain evidence="1">CP14</strain>
    </source>
</reference>
<proteinExistence type="predicted"/>
<evidence type="ECO:0000313" key="1">
    <source>
        <dbReference type="EMBL" id="KAJ8118008.1"/>
    </source>
</evidence>
<protein>
    <submittedName>
        <fullName evidence="1">Uncharacterized protein</fullName>
    </submittedName>
</protein>
<comment type="caution">
    <text evidence="1">The sequence shown here is derived from an EMBL/GenBank/DDBJ whole genome shotgun (WGS) entry which is preliminary data.</text>
</comment>
<accession>A0ACC2IS33</accession>
<gene>
    <name evidence="1" type="ORF">ONZ43_g4082</name>
</gene>
<evidence type="ECO:0000313" key="2">
    <source>
        <dbReference type="Proteomes" id="UP001153334"/>
    </source>
</evidence>
<sequence length="227" mass="25784">MAEDQKPGGSSSLAESAYDSPYSRSGAPAPHPNGDPYAPLRAKALSILEAMGYDPETMIERGVLWADDQDPFGHVKQSKFMHFLGLGFHRTMESCHGFLTDQEYDDMTHGKTVIPAIRRVELDIRRQVKYPDSLIIANRQERMEPTRYYTTTSVFSLKQQTIVAEVQGYITFIDAKTGRATDIRTTQHGGWPKVYEGFLKKVERAQILKEKWEKEESIAKLKKLSKL</sequence>
<name>A0ACC2IS33_9PEZI</name>
<keyword evidence="2" id="KW-1185">Reference proteome</keyword>
<organism evidence="1 2">
    <name type="scientific">Nemania bipapillata</name>
    <dbReference type="NCBI Taxonomy" id="110536"/>
    <lineage>
        <taxon>Eukaryota</taxon>
        <taxon>Fungi</taxon>
        <taxon>Dikarya</taxon>
        <taxon>Ascomycota</taxon>
        <taxon>Pezizomycotina</taxon>
        <taxon>Sordariomycetes</taxon>
        <taxon>Xylariomycetidae</taxon>
        <taxon>Xylariales</taxon>
        <taxon>Xylariaceae</taxon>
        <taxon>Nemania</taxon>
    </lineage>
</organism>
<dbReference type="Proteomes" id="UP001153334">
    <property type="component" value="Unassembled WGS sequence"/>
</dbReference>